<keyword evidence="2" id="KW-0812">Transmembrane</keyword>
<feature type="transmembrane region" description="Helical" evidence="2">
    <location>
        <begin position="50"/>
        <end position="70"/>
    </location>
</feature>
<dbReference type="KEGG" id="lcre:Pla8534_11750"/>
<proteinExistence type="predicted"/>
<keyword evidence="4" id="KW-1185">Reference proteome</keyword>
<reference evidence="3 4" key="1">
    <citation type="submission" date="2019-02" db="EMBL/GenBank/DDBJ databases">
        <title>Deep-cultivation of Planctomycetes and their phenomic and genomic characterization uncovers novel biology.</title>
        <authorList>
            <person name="Wiegand S."/>
            <person name="Jogler M."/>
            <person name="Boedeker C."/>
            <person name="Pinto D."/>
            <person name="Vollmers J."/>
            <person name="Rivas-Marin E."/>
            <person name="Kohn T."/>
            <person name="Peeters S.H."/>
            <person name="Heuer A."/>
            <person name="Rast P."/>
            <person name="Oberbeckmann S."/>
            <person name="Bunk B."/>
            <person name="Jeske O."/>
            <person name="Meyerdierks A."/>
            <person name="Storesund J.E."/>
            <person name="Kallscheuer N."/>
            <person name="Luecker S."/>
            <person name="Lage O.M."/>
            <person name="Pohl T."/>
            <person name="Merkel B.J."/>
            <person name="Hornburger P."/>
            <person name="Mueller R.-W."/>
            <person name="Bruemmer F."/>
            <person name="Labrenz M."/>
            <person name="Spormann A.M."/>
            <person name="Op den Camp H."/>
            <person name="Overmann J."/>
            <person name="Amann R."/>
            <person name="Jetten M.S.M."/>
            <person name="Mascher T."/>
            <person name="Medema M.H."/>
            <person name="Devos D.P."/>
            <person name="Kaster A.-K."/>
            <person name="Ovreas L."/>
            <person name="Rohde M."/>
            <person name="Galperin M.Y."/>
            <person name="Jogler C."/>
        </authorList>
    </citation>
    <scope>NUCLEOTIDE SEQUENCE [LARGE SCALE GENOMIC DNA]</scope>
    <source>
        <strain evidence="3 4">Pla85_3_4</strain>
    </source>
</reference>
<feature type="region of interest" description="Disordered" evidence="1">
    <location>
        <begin position="75"/>
        <end position="97"/>
    </location>
</feature>
<keyword evidence="2" id="KW-0472">Membrane</keyword>
<dbReference type="RefSeq" id="WP_145050161.1">
    <property type="nucleotide sequence ID" value="NZ_CP036433.1"/>
</dbReference>
<evidence type="ECO:0000256" key="1">
    <source>
        <dbReference type="SAM" id="MobiDB-lite"/>
    </source>
</evidence>
<keyword evidence="2" id="KW-1133">Transmembrane helix</keyword>
<feature type="transmembrane region" description="Helical" evidence="2">
    <location>
        <begin position="6"/>
        <end position="29"/>
    </location>
</feature>
<dbReference type="Proteomes" id="UP000317648">
    <property type="component" value="Chromosome"/>
</dbReference>
<protein>
    <submittedName>
        <fullName evidence="3">Uncharacterized protein</fullName>
    </submittedName>
</protein>
<name>A0A518DNI3_9BACT</name>
<gene>
    <name evidence="3" type="ORF">Pla8534_11750</name>
</gene>
<sequence length="97" mass="10166">MLDPDLFVGAVAIGVGVWALWSAFANLNSAFQLHKAQWLESLVGRMGARLVYAIVGLGLIALGVAIAMGFGPNKSPSAGSRENGRPLHDVSLLLPLL</sequence>
<evidence type="ECO:0000313" key="3">
    <source>
        <dbReference type="EMBL" id="QDU93395.1"/>
    </source>
</evidence>
<evidence type="ECO:0000256" key="2">
    <source>
        <dbReference type="SAM" id="Phobius"/>
    </source>
</evidence>
<evidence type="ECO:0000313" key="4">
    <source>
        <dbReference type="Proteomes" id="UP000317648"/>
    </source>
</evidence>
<organism evidence="3 4">
    <name type="scientific">Lignipirellula cremea</name>
    <dbReference type="NCBI Taxonomy" id="2528010"/>
    <lineage>
        <taxon>Bacteria</taxon>
        <taxon>Pseudomonadati</taxon>
        <taxon>Planctomycetota</taxon>
        <taxon>Planctomycetia</taxon>
        <taxon>Pirellulales</taxon>
        <taxon>Pirellulaceae</taxon>
        <taxon>Lignipirellula</taxon>
    </lineage>
</organism>
<accession>A0A518DNI3</accession>
<dbReference type="EMBL" id="CP036433">
    <property type="protein sequence ID" value="QDU93395.1"/>
    <property type="molecule type" value="Genomic_DNA"/>
</dbReference>
<dbReference type="AlphaFoldDB" id="A0A518DNI3"/>